<dbReference type="EMBL" id="CP071090">
    <property type="protein sequence ID" value="QSQ21938.1"/>
    <property type="molecule type" value="Genomic_DNA"/>
</dbReference>
<dbReference type="PANTHER" id="PTHR39431:SF1">
    <property type="entry name" value="FRPA_C-RELATED PROTEIN"/>
    <property type="match status" value="1"/>
</dbReference>
<dbReference type="Gene3D" id="2.130.10.130">
    <property type="entry name" value="Integrin alpha, N-terminal"/>
    <property type="match status" value="1"/>
</dbReference>
<protein>
    <submittedName>
        <fullName evidence="3">VCBS repeat-containing protein</fullName>
    </submittedName>
</protein>
<gene>
    <name evidence="3" type="ORF">JY651_43485</name>
</gene>
<dbReference type="InterPro" id="IPR028994">
    <property type="entry name" value="Integrin_alpha_N"/>
</dbReference>
<keyword evidence="4" id="KW-1185">Reference proteome</keyword>
<proteinExistence type="predicted"/>
<feature type="chain" id="PRO_5047191791" evidence="2">
    <location>
        <begin position="27"/>
        <end position="806"/>
    </location>
</feature>
<name>A0ABX7P0T5_9BACT</name>
<sequence>MNKYNSLGMAGAIALLCLLQPAPSFAESRCSLPEPPPTCDTPTDPEPGTTDPARGPRWIHQSKPFFVIGLFDYPQYATSGAPANPNQERSSNALTDFARSGVNTVKTDLPTLTAADLDRMERFGVHAIGEAWNWKPLDVPGHELHWVRETSQHVVGSALDLKIQEVKGKEAFLAYDSHDEMGWNKEGPGQIARFPDGTIDWTTTAYQRARIPSIAQAVSFRDFVNTRDPAHHVFYNEVAALGSSGRPDFTRSQFRAWQPAANAWSQDNYPIYFLGAGDVTPPYPTVDLNSVGNTVDAMKSIYDDDDQAPHTPTGPILMVLQGQGYNECCYTWGGDSRRGRRPVFEEQRFMAFTSVIHGARGVTWWGTEDIELDSTAWHDILRVASQLRYLEPALNSTDELTVTGLPTALEAIHRRVGQRNYLIVANHTDQNVIGVIHPPAWRTALGVRVLFEGPRTVSYAPLLNGWADTFAPWDVHVYTDAPLTHQKDDFDGDGVSDPSWYWTSPALPELGHFTVQASSMPRPMRFPAGENDDVPLTGDYDGDGITDFALHKARSSTINWGGWFSVWLSSAQQWRWFTLGQPGDLPVAADYDGDGTTDFAVYHRYSSPVYDSRAAGLVYGEFQWQSSLYGDLRTFPVGEPDDTPVVGDFDGDGKDDFALYKRRTASINWGGWFTVWRSASQAWQWVNMGQEGDLPVIGDYDGDGASDFALYTPRWPANDGGGYYTLRYSSNGLSHVVSIGEPDDVPVSGDYDGDGRTDVAVYKRRSSTIDWGGWYTIRYSASGTEGWPSRTGVRPGEMPAGLAWQQ</sequence>
<accession>A0ABX7P0T5</accession>
<feature type="region of interest" description="Disordered" evidence="1">
    <location>
        <begin position="27"/>
        <end position="56"/>
    </location>
</feature>
<reference evidence="3 4" key="1">
    <citation type="submission" date="2021-02" db="EMBL/GenBank/DDBJ databases">
        <title>De Novo genome assembly of isolated myxobacteria.</title>
        <authorList>
            <person name="Stevens D.C."/>
        </authorList>
    </citation>
    <scope>NUCLEOTIDE SEQUENCE [LARGE SCALE GENOMIC DNA]</scope>
    <source>
        <strain evidence="4">SCPEA02</strain>
    </source>
</reference>
<feature type="signal peptide" evidence="2">
    <location>
        <begin position="1"/>
        <end position="26"/>
    </location>
</feature>
<dbReference type="PANTHER" id="PTHR39431">
    <property type="entry name" value="FRPA/C-RELATED PROTEIN"/>
    <property type="match status" value="1"/>
</dbReference>
<feature type="compositionally biased region" description="Low complexity" evidence="1">
    <location>
        <begin position="40"/>
        <end position="52"/>
    </location>
</feature>
<evidence type="ECO:0000256" key="1">
    <source>
        <dbReference type="SAM" id="MobiDB-lite"/>
    </source>
</evidence>
<evidence type="ECO:0000313" key="4">
    <source>
        <dbReference type="Proteomes" id="UP000662747"/>
    </source>
</evidence>
<dbReference type="SUPFAM" id="SSF69318">
    <property type="entry name" value="Integrin alpha N-terminal domain"/>
    <property type="match status" value="1"/>
</dbReference>
<organism evidence="3 4">
    <name type="scientific">Pyxidicoccus parkwayensis</name>
    <dbReference type="NCBI Taxonomy" id="2813578"/>
    <lineage>
        <taxon>Bacteria</taxon>
        <taxon>Pseudomonadati</taxon>
        <taxon>Myxococcota</taxon>
        <taxon>Myxococcia</taxon>
        <taxon>Myxococcales</taxon>
        <taxon>Cystobacterineae</taxon>
        <taxon>Myxococcaceae</taxon>
        <taxon>Pyxidicoccus</taxon>
    </lineage>
</organism>
<dbReference type="Proteomes" id="UP000662747">
    <property type="component" value="Chromosome"/>
</dbReference>
<dbReference type="RefSeq" id="WP_206723515.1">
    <property type="nucleotide sequence ID" value="NZ_CP071090.1"/>
</dbReference>
<feature type="region of interest" description="Disordered" evidence="1">
    <location>
        <begin position="786"/>
        <end position="806"/>
    </location>
</feature>
<evidence type="ECO:0000313" key="3">
    <source>
        <dbReference type="EMBL" id="QSQ21938.1"/>
    </source>
</evidence>
<evidence type="ECO:0000256" key="2">
    <source>
        <dbReference type="SAM" id="SignalP"/>
    </source>
</evidence>
<keyword evidence="2" id="KW-0732">Signal</keyword>